<dbReference type="eggNOG" id="COG1943">
    <property type="taxonomic scope" value="Bacteria"/>
</dbReference>
<dbReference type="Gene3D" id="3.30.70.1290">
    <property type="entry name" value="Transposase IS200-like"/>
    <property type="match status" value="1"/>
</dbReference>
<dbReference type="RefSeq" id="WP_013294251.1">
    <property type="nucleotide sequence ID" value="NC_014394.1"/>
</dbReference>
<dbReference type="InterPro" id="IPR036515">
    <property type="entry name" value="Transposase_17_sf"/>
</dbReference>
<feature type="region of interest" description="Disordered" evidence="1">
    <location>
        <begin position="216"/>
        <end position="245"/>
    </location>
</feature>
<dbReference type="InterPro" id="IPR002686">
    <property type="entry name" value="Transposase_17"/>
</dbReference>
<dbReference type="AlphaFoldDB" id="D9SJE0"/>
<dbReference type="GO" id="GO:0004803">
    <property type="term" value="F:transposase activity"/>
    <property type="evidence" value="ECO:0007669"/>
    <property type="project" value="InterPro"/>
</dbReference>
<dbReference type="SUPFAM" id="SSF143422">
    <property type="entry name" value="Transposase IS200-like"/>
    <property type="match status" value="1"/>
</dbReference>
<accession>D9SJE0</accession>
<dbReference type="EMBL" id="CP002159">
    <property type="protein sequence ID" value="ADL56328.1"/>
    <property type="molecule type" value="Genomic_DNA"/>
</dbReference>
<gene>
    <name evidence="3" type="ordered locus">Galf_2325</name>
</gene>
<dbReference type="SMART" id="SM01321">
    <property type="entry name" value="Y1_Tnp"/>
    <property type="match status" value="1"/>
</dbReference>
<reference evidence="3 4" key="1">
    <citation type="submission" date="2010-08" db="EMBL/GenBank/DDBJ databases">
        <title>Complete sequence of Gallionella capsiferriformans ES-2.</title>
        <authorList>
            <consortium name="US DOE Joint Genome Institute"/>
            <person name="Lucas S."/>
            <person name="Copeland A."/>
            <person name="Lapidus A."/>
            <person name="Cheng J.-F."/>
            <person name="Bruce D."/>
            <person name="Goodwin L."/>
            <person name="Pitluck S."/>
            <person name="Chertkov O."/>
            <person name="Davenport K.W."/>
            <person name="Detter J.C."/>
            <person name="Han C."/>
            <person name="Tapia R."/>
            <person name="Land M."/>
            <person name="Hauser L."/>
            <person name="Chang Y.-J."/>
            <person name="Jeffries C."/>
            <person name="Kyrpides N."/>
            <person name="Ivanova N."/>
            <person name="Mikhailova N."/>
            <person name="Shelobolina E.S."/>
            <person name="Picardal F."/>
            <person name="Roden E."/>
            <person name="Emerson D."/>
            <person name="Woyke T."/>
        </authorList>
    </citation>
    <scope>NUCLEOTIDE SEQUENCE [LARGE SCALE GENOMIC DNA]</scope>
    <source>
        <strain evidence="3 4">ES-2</strain>
    </source>
</reference>
<evidence type="ECO:0000256" key="1">
    <source>
        <dbReference type="SAM" id="MobiDB-lite"/>
    </source>
</evidence>
<evidence type="ECO:0000313" key="4">
    <source>
        <dbReference type="Proteomes" id="UP000001235"/>
    </source>
</evidence>
<dbReference type="KEGG" id="gca:Galf_2325"/>
<name>D9SJE0_GALCS</name>
<dbReference type="Proteomes" id="UP000001235">
    <property type="component" value="Chromosome"/>
</dbReference>
<evidence type="ECO:0000313" key="3">
    <source>
        <dbReference type="EMBL" id="ADL56328.1"/>
    </source>
</evidence>
<organism evidence="3 4">
    <name type="scientific">Gallionella capsiferriformans (strain ES-2)</name>
    <name type="common">Gallionella ferruginea capsiferriformans (strain ES-2)</name>
    <dbReference type="NCBI Taxonomy" id="395494"/>
    <lineage>
        <taxon>Bacteria</taxon>
        <taxon>Pseudomonadati</taxon>
        <taxon>Pseudomonadota</taxon>
        <taxon>Betaproteobacteria</taxon>
        <taxon>Nitrosomonadales</taxon>
        <taxon>Gallionellaceae</taxon>
        <taxon>Gallionella</taxon>
    </lineage>
</organism>
<dbReference type="GO" id="GO:0003677">
    <property type="term" value="F:DNA binding"/>
    <property type="evidence" value="ECO:0007669"/>
    <property type="project" value="InterPro"/>
</dbReference>
<proteinExistence type="predicted"/>
<feature type="domain" description="Transposase IS200-like" evidence="2">
    <location>
        <begin position="9"/>
        <end position="124"/>
    </location>
</feature>
<sequence length="245" mass="28663">MTRLPRLFLPDQPLHVIQRGNNRETIFMTNADHRFYLRCLKEASDEESIAIHAYALMRNHVHLLVTPETESSLPKTMQSIGRRYVQYFNHIYGRTGTLWEGRYKSTLIDSERYLLTCMRYIELNPVRAKIVEQLDDYPWSSYRANAHGMTDELITPHSLYISLGSTDKERQKAYRELFSAEISREDMDNIREATNKAWALGGSSFCAKVETLTERQAMPHPRGRKKSKAMNQIESDPNFYDPNFY</sequence>
<dbReference type="PANTHER" id="PTHR34322:SF2">
    <property type="entry name" value="TRANSPOSASE IS200-LIKE DOMAIN-CONTAINING PROTEIN"/>
    <property type="match status" value="1"/>
</dbReference>
<evidence type="ECO:0000259" key="2">
    <source>
        <dbReference type="SMART" id="SM01321"/>
    </source>
</evidence>
<dbReference type="GO" id="GO:0006313">
    <property type="term" value="P:DNA transposition"/>
    <property type="evidence" value="ECO:0007669"/>
    <property type="project" value="InterPro"/>
</dbReference>
<keyword evidence="4" id="KW-1185">Reference proteome</keyword>
<dbReference type="Pfam" id="PF01797">
    <property type="entry name" value="Y1_Tnp"/>
    <property type="match status" value="1"/>
</dbReference>
<dbReference type="PANTHER" id="PTHR34322">
    <property type="entry name" value="TRANSPOSASE, Y1_TNP DOMAIN-CONTAINING"/>
    <property type="match status" value="1"/>
</dbReference>
<dbReference type="HOGENOM" id="CLU_068226_1_2_4"/>
<dbReference type="OrthoDB" id="9814067at2"/>
<protein>
    <submittedName>
        <fullName evidence="3">Transposase IS200-family protein</fullName>
    </submittedName>
</protein>